<evidence type="ECO:0000256" key="1">
    <source>
        <dbReference type="SAM" id="MobiDB-lite"/>
    </source>
</evidence>
<feature type="compositionally biased region" description="Polar residues" evidence="1">
    <location>
        <begin position="235"/>
        <end position="251"/>
    </location>
</feature>
<keyword evidence="3" id="KW-1185">Reference proteome</keyword>
<feature type="region of interest" description="Disordered" evidence="1">
    <location>
        <begin position="201"/>
        <end position="270"/>
    </location>
</feature>
<reference evidence="2" key="1">
    <citation type="submission" date="2022-10" db="EMBL/GenBank/DDBJ databases">
        <title>Puccinia triticina Genome sequencing and assembly.</title>
        <authorList>
            <person name="Li C."/>
        </authorList>
    </citation>
    <scope>NUCLEOTIDE SEQUENCE</scope>
    <source>
        <strain evidence="2">Pt15</strain>
    </source>
</reference>
<name>A0ABY7CT02_9BASI</name>
<organism evidence="2 3">
    <name type="scientific">Puccinia triticina</name>
    <dbReference type="NCBI Taxonomy" id="208348"/>
    <lineage>
        <taxon>Eukaryota</taxon>
        <taxon>Fungi</taxon>
        <taxon>Dikarya</taxon>
        <taxon>Basidiomycota</taxon>
        <taxon>Pucciniomycotina</taxon>
        <taxon>Pucciniomycetes</taxon>
        <taxon>Pucciniales</taxon>
        <taxon>Pucciniaceae</taxon>
        <taxon>Puccinia</taxon>
    </lineage>
</organism>
<dbReference type="EMBL" id="CP110429">
    <property type="protein sequence ID" value="WAQ88403.1"/>
    <property type="molecule type" value="Genomic_DNA"/>
</dbReference>
<protein>
    <submittedName>
        <fullName evidence="2">Uncharacterized protein</fullName>
    </submittedName>
</protein>
<evidence type="ECO:0000313" key="3">
    <source>
        <dbReference type="Proteomes" id="UP001164743"/>
    </source>
</evidence>
<sequence length="270" mass="27622">MSQAPKNPVIWSQKAGKADPSSGAPRPPTATPANPPPPAGESVTSASKSKDPNASDLTQPAKAPGKSAVPKEPKTKGTKSAVIDVDASPAQRLTDAIPPALLSALGPDYIKSLGSKLVESLNKPITVKNPLANNGATPEIHPALGTSEECKMISRKAIKAKLAGKTATANALFNLYKAMSTPKANAQLANPVINQGVIASTNPGFGGGGGRERHKKKSGYKGLNFDPNYVDKRAGNSSNRDCGASHSNGAKGSNHKKGSQGAKPNAESAQ</sequence>
<dbReference type="Proteomes" id="UP001164743">
    <property type="component" value="Chromosome 9A"/>
</dbReference>
<feature type="region of interest" description="Disordered" evidence="1">
    <location>
        <begin position="1"/>
        <end position="81"/>
    </location>
</feature>
<evidence type="ECO:0000313" key="2">
    <source>
        <dbReference type="EMBL" id="WAQ88403.1"/>
    </source>
</evidence>
<dbReference type="RefSeq" id="XP_053023958.1">
    <property type="nucleotide sequence ID" value="XM_053172749.1"/>
</dbReference>
<gene>
    <name evidence="2" type="ORF">PtA15_9A530</name>
</gene>
<feature type="compositionally biased region" description="Pro residues" evidence="1">
    <location>
        <begin position="25"/>
        <end position="39"/>
    </location>
</feature>
<dbReference type="GeneID" id="77813644"/>
<accession>A0ABY7CT02</accession>
<proteinExistence type="predicted"/>